<dbReference type="Proteomes" id="UP000198804">
    <property type="component" value="Unassembled WGS sequence"/>
</dbReference>
<name>A0A1I4MR54_9HYPH</name>
<feature type="compositionally biased region" description="Basic and acidic residues" evidence="1">
    <location>
        <begin position="39"/>
        <end position="52"/>
    </location>
</feature>
<evidence type="ECO:0000256" key="2">
    <source>
        <dbReference type="SAM" id="SignalP"/>
    </source>
</evidence>
<organism evidence="3 4">
    <name type="scientific">Methylorubrum salsuginis</name>
    <dbReference type="NCBI Taxonomy" id="414703"/>
    <lineage>
        <taxon>Bacteria</taxon>
        <taxon>Pseudomonadati</taxon>
        <taxon>Pseudomonadota</taxon>
        <taxon>Alphaproteobacteria</taxon>
        <taxon>Hyphomicrobiales</taxon>
        <taxon>Methylobacteriaceae</taxon>
        <taxon>Methylorubrum</taxon>
    </lineage>
</organism>
<evidence type="ECO:0000313" key="4">
    <source>
        <dbReference type="Proteomes" id="UP000198804"/>
    </source>
</evidence>
<reference evidence="4" key="1">
    <citation type="submission" date="2016-10" db="EMBL/GenBank/DDBJ databases">
        <authorList>
            <person name="Varghese N."/>
            <person name="Submissions S."/>
        </authorList>
    </citation>
    <scope>NUCLEOTIDE SEQUENCE [LARGE SCALE GENOMIC DNA]</scope>
    <source>
        <strain evidence="4">CGMCC 1.6474</strain>
    </source>
</reference>
<dbReference type="RefSeq" id="WP_131803959.1">
    <property type="nucleotide sequence ID" value="NZ_FOSV01000043.1"/>
</dbReference>
<dbReference type="AlphaFoldDB" id="A0A1I4MR54"/>
<sequence length="88" mass="9167">MNDKPRYVSTLARSLVIIPLLGFAAGLVPQPAAAQDAGPVDRARALTKDRTLPKAKPGAVGTPPIITRKGSSVADTPAPSKARDPRSR</sequence>
<feature type="region of interest" description="Disordered" evidence="1">
    <location>
        <begin position="31"/>
        <end position="88"/>
    </location>
</feature>
<keyword evidence="2" id="KW-0732">Signal</keyword>
<evidence type="ECO:0000256" key="1">
    <source>
        <dbReference type="SAM" id="MobiDB-lite"/>
    </source>
</evidence>
<feature type="signal peptide" evidence="2">
    <location>
        <begin position="1"/>
        <end position="34"/>
    </location>
</feature>
<dbReference type="EMBL" id="FOSV01000043">
    <property type="protein sequence ID" value="SFM05802.1"/>
    <property type="molecule type" value="Genomic_DNA"/>
</dbReference>
<evidence type="ECO:0000313" key="3">
    <source>
        <dbReference type="EMBL" id="SFM05802.1"/>
    </source>
</evidence>
<gene>
    <name evidence="3" type="ORF">SAMN04488125_1438</name>
</gene>
<dbReference type="OrthoDB" id="9846441at2"/>
<accession>A0A1I4MR54</accession>
<proteinExistence type="predicted"/>
<keyword evidence="4" id="KW-1185">Reference proteome</keyword>
<feature type="chain" id="PRO_5011470314" evidence="2">
    <location>
        <begin position="35"/>
        <end position="88"/>
    </location>
</feature>
<protein>
    <submittedName>
        <fullName evidence="3">Uncharacterized protein</fullName>
    </submittedName>
</protein>